<dbReference type="InterPro" id="IPR013785">
    <property type="entry name" value="Aldolase_TIM"/>
</dbReference>
<reference evidence="2" key="1">
    <citation type="journal article" date="2015" name="Nature">
        <title>Complex archaea that bridge the gap between prokaryotes and eukaryotes.</title>
        <authorList>
            <person name="Spang A."/>
            <person name="Saw J.H."/>
            <person name="Jorgensen S.L."/>
            <person name="Zaremba-Niedzwiedzka K."/>
            <person name="Martijn J."/>
            <person name="Lind A.E."/>
            <person name="van Eijk R."/>
            <person name="Schleper C."/>
            <person name="Guy L."/>
            <person name="Ettema T.J."/>
        </authorList>
    </citation>
    <scope>NUCLEOTIDE SEQUENCE</scope>
</reference>
<dbReference type="Pfam" id="PF03102">
    <property type="entry name" value="NeuB"/>
    <property type="match status" value="1"/>
</dbReference>
<dbReference type="GO" id="GO:0047444">
    <property type="term" value="F:N-acylneuraminate-9-phosphate synthase activity"/>
    <property type="evidence" value="ECO:0007669"/>
    <property type="project" value="TreeGrafter"/>
</dbReference>
<evidence type="ECO:0000313" key="2">
    <source>
        <dbReference type="EMBL" id="KKK72235.1"/>
    </source>
</evidence>
<dbReference type="Gene3D" id="3.20.20.70">
    <property type="entry name" value="Aldolase class I"/>
    <property type="match status" value="1"/>
</dbReference>
<gene>
    <name evidence="2" type="ORF">LCGC14_2905890</name>
</gene>
<comment type="caution">
    <text evidence="2">The sequence shown here is derived from an EMBL/GenBank/DDBJ whole genome shotgun (WGS) entry which is preliminary data.</text>
</comment>
<dbReference type="PANTHER" id="PTHR42966:SF3">
    <property type="entry name" value="BLR5971 PROTEIN"/>
    <property type="match status" value="1"/>
</dbReference>
<dbReference type="PANTHER" id="PTHR42966">
    <property type="entry name" value="N-ACETYLNEURAMINATE SYNTHASE"/>
    <property type="match status" value="1"/>
</dbReference>
<dbReference type="EMBL" id="LAZR01057350">
    <property type="protein sequence ID" value="KKK72235.1"/>
    <property type="molecule type" value="Genomic_DNA"/>
</dbReference>
<name>A0A0F8YET4_9ZZZZ</name>
<dbReference type="SUPFAM" id="SSF51569">
    <property type="entry name" value="Aldolase"/>
    <property type="match status" value="1"/>
</dbReference>
<feature type="domain" description="PseI/NeuA/B-like" evidence="1">
    <location>
        <begin position="38"/>
        <end position="220"/>
    </location>
</feature>
<accession>A0A0F8YET4</accession>
<protein>
    <recommendedName>
        <fullName evidence="1">PseI/NeuA/B-like domain-containing protein</fullName>
    </recommendedName>
</protein>
<dbReference type="InterPro" id="IPR051690">
    <property type="entry name" value="PseI-like"/>
</dbReference>
<dbReference type="AlphaFoldDB" id="A0A0F8YET4"/>
<dbReference type="GO" id="GO:0016051">
    <property type="term" value="P:carbohydrate biosynthetic process"/>
    <property type="evidence" value="ECO:0007669"/>
    <property type="project" value="InterPro"/>
</dbReference>
<feature type="non-terminal residue" evidence="2">
    <location>
        <position position="220"/>
    </location>
</feature>
<organism evidence="2">
    <name type="scientific">marine sediment metagenome</name>
    <dbReference type="NCBI Taxonomy" id="412755"/>
    <lineage>
        <taxon>unclassified sequences</taxon>
        <taxon>metagenomes</taxon>
        <taxon>ecological metagenomes</taxon>
    </lineage>
</organism>
<proteinExistence type="predicted"/>
<evidence type="ECO:0000259" key="1">
    <source>
        <dbReference type="Pfam" id="PF03102"/>
    </source>
</evidence>
<dbReference type="InterPro" id="IPR013132">
    <property type="entry name" value="PseI/NeuA/B-like_N"/>
</dbReference>
<sequence length="220" mass="24557">MPEVMIGGRMVGDGHPVYIVAELGINHTGSIDRALYQIDLAHEAGADAVKFQKRTPELSVPKHMQDVIRETPWGPMTYMEYRERVEFDEAEYTIIDAHCKMKGIQWFTSVWDEGAVAFMEQFDPIAYKIGSPSLTDLHLLETVQKTGKPIILSTGMSTDVELIKALMCCDVKILCHCTSIYPCPPEKLNLRCIERLNGTFHPVVGYSGHEEGTLTTVAAV</sequence>